<proteinExistence type="predicted"/>
<dbReference type="InterPro" id="IPR029058">
    <property type="entry name" value="AB_hydrolase_fold"/>
</dbReference>
<organism evidence="1 2">
    <name type="scientific">Campylobacter gastrosuis</name>
    <dbReference type="NCBI Taxonomy" id="2974576"/>
    <lineage>
        <taxon>Bacteria</taxon>
        <taxon>Pseudomonadati</taxon>
        <taxon>Campylobacterota</taxon>
        <taxon>Epsilonproteobacteria</taxon>
        <taxon>Campylobacterales</taxon>
        <taxon>Campylobacteraceae</taxon>
        <taxon>Campylobacter</taxon>
    </lineage>
</organism>
<name>A0ABT7HS57_9BACT</name>
<gene>
    <name evidence="1" type="ORF">NYG85_10305</name>
</gene>
<evidence type="ECO:0000313" key="1">
    <source>
        <dbReference type="EMBL" id="MDL0089751.1"/>
    </source>
</evidence>
<dbReference type="EMBL" id="JANURM010000020">
    <property type="protein sequence ID" value="MDL0089751.1"/>
    <property type="molecule type" value="Genomic_DNA"/>
</dbReference>
<sequence length="241" mass="27705">MRFLCEIFAVSSYCPITNLEHADSAYEWAFGELKGYEKMDFKNLDATSFNVRKEQFRSYLKSINFNDENFKNELKSVILKSANDELKNGKNLDEFSWLVIKNGVASDLNWSEYVGYIGRIKGVPAFDSFTLSSGENELFCDEKAKHFTKFSSEFLNSDKIADELTIKLLNPMNFIAKTPVKFWRIRHGVKDSDTTIAVPFILASRLKEQGKSVDFYAPWGQGHGGDYDLDELFDWIDEISK</sequence>
<evidence type="ECO:0000313" key="2">
    <source>
        <dbReference type="Proteomes" id="UP001173801"/>
    </source>
</evidence>
<reference evidence="1" key="2">
    <citation type="journal article" date="2023" name="Microorganisms">
        <title>Isolation and Genomic Characteristics of Cat-Borne Campylobacter felis sp. nov. and Sheep-Borne Campylobacter ovis sp. nov.</title>
        <authorList>
            <person name="Wang H."/>
            <person name="Li Y."/>
            <person name="Gu Y."/>
            <person name="Zhou G."/>
            <person name="Chen X."/>
            <person name="Zhang X."/>
            <person name="Shao Z."/>
            <person name="Zhang J."/>
            <person name="Zhang M."/>
        </authorList>
    </citation>
    <scope>NUCLEOTIDE SEQUENCE</scope>
    <source>
        <strain evidence="1">PS10</strain>
    </source>
</reference>
<comment type="caution">
    <text evidence="1">The sequence shown here is derived from an EMBL/GenBank/DDBJ whole genome shotgun (WGS) entry which is preliminary data.</text>
</comment>
<protein>
    <submittedName>
        <fullName evidence="1">Uncharacterized protein</fullName>
    </submittedName>
</protein>
<dbReference type="SUPFAM" id="SSF53474">
    <property type="entry name" value="alpha/beta-Hydrolases"/>
    <property type="match status" value="1"/>
</dbReference>
<dbReference type="RefSeq" id="WP_284938490.1">
    <property type="nucleotide sequence ID" value="NZ_JANURM010000020.1"/>
</dbReference>
<dbReference type="Proteomes" id="UP001173801">
    <property type="component" value="Unassembled WGS sequence"/>
</dbReference>
<reference evidence="1" key="1">
    <citation type="submission" date="2022-08" db="EMBL/GenBank/DDBJ databases">
        <authorList>
            <person name="Wang H."/>
        </authorList>
    </citation>
    <scope>NUCLEOTIDE SEQUENCE</scope>
    <source>
        <strain evidence="1">PS10</strain>
    </source>
</reference>
<accession>A0ABT7HS57</accession>
<dbReference type="Gene3D" id="3.40.50.1820">
    <property type="entry name" value="alpha/beta hydrolase"/>
    <property type="match status" value="1"/>
</dbReference>
<keyword evidence="2" id="KW-1185">Reference proteome</keyword>